<evidence type="ECO:0008006" key="2">
    <source>
        <dbReference type="Google" id="ProtNLM"/>
    </source>
</evidence>
<feature type="non-terminal residue" evidence="1">
    <location>
        <position position="250"/>
    </location>
</feature>
<comment type="caution">
    <text evidence="1">The sequence shown here is derived from an EMBL/GenBank/DDBJ whole genome shotgun (WGS) entry which is preliminary data.</text>
</comment>
<evidence type="ECO:0000313" key="1">
    <source>
        <dbReference type="EMBL" id="GAG36661.1"/>
    </source>
</evidence>
<protein>
    <recommendedName>
        <fullName evidence="2">Dipeptidylpeptidase IV N-terminal domain-containing protein</fullName>
    </recommendedName>
</protein>
<sequence>LIDTEGKSGNGVQLYNLAEHTVKVFDSDKATYSQLQWNKEGTALAFFRSMENKDYLQENQSVIVLRNLDKKYEKKVYNPTEDKTFPEGMRIVTNRKPKWAEDNSAVFFDIMEWKKKPEEKKKEEPKPANVDIWYWKYKTYYGTFIFLSAWHIDENKFVQLVHDNLEYVYLTGDQKHAYGLNLIPYQPAFKVTFVDVYIIDTKTGESEMILKKQDIFQIWKVEYSSPDGNYLLYFRDKNWWCYDIKANIHV</sequence>
<feature type="non-terminal residue" evidence="1">
    <location>
        <position position="1"/>
    </location>
</feature>
<reference evidence="1" key="1">
    <citation type="journal article" date="2014" name="Front. Microbiol.">
        <title>High frequency of phylogenetically diverse reductive dehalogenase-homologous genes in deep subseafloor sedimentary metagenomes.</title>
        <authorList>
            <person name="Kawai M."/>
            <person name="Futagami T."/>
            <person name="Toyoda A."/>
            <person name="Takaki Y."/>
            <person name="Nishi S."/>
            <person name="Hori S."/>
            <person name="Arai W."/>
            <person name="Tsubouchi T."/>
            <person name="Morono Y."/>
            <person name="Uchiyama I."/>
            <person name="Ito T."/>
            <person name="Fujiyama A."/>
            <person name="Inagaki F."/>
            <person name="Takami H."/>
        </authorList>
    </citation>
    <scope>NUCLEOTIDE SEQUENCE</scope>
    <source>
        <strain evidence="1">Expedition CK06-06</strain>
    </source>
</reference>
<name>X0YIL1_9ZZZZ</name>
<dbReference type="SUPFAM" id="SSF82171">
    <property type="entry name" value="DPP6 N-terminal domain-like"/>
    <property type="match status" value="1"/>
</dbReference>
<gene>
    <name evidence="1" type="ORF">S01H1_65386</name>
</gene>
<dbReference type="EMBL" id="BARS01043161">
    <property type="protein sequence ID" value="GAG36661.1"/>
    <property type="molecule type" value="Genomic_DNA"/>
</dbReference>
<proteinExistence type="predicted"/>
<organism evidence="1">
    <name type="scientific">marine sediment metagenome</name>
    <dbReference type="NCBI Taxonomy" id="412755"/>
    <lineage>
        <taxon>unclassified sequences</taxon>
        <taxon>metagenomes</taxon>
        <taxon>ecological metagenomes</taxon>
    </lineage>
</organism>
<accession>X0YIL1</accession>
<dbReference type="AlphaFoldDB" id="X0YIL1"/>